<dbReference type="InterPro" id="IPR029058">
    <property type="entry name" value="AB_hydrolase_fold"/>
</dbReference>
<keyword evidence="4" id="KW-0378">Hydrolase</keyword>
<evidence type="ECO:0000256" key="1">
    <source>
        <dbReference type="ARBA" id="ARBA00038128"/>
    </source>
</evidence>
<dbReference type="PRINTS" id="PR00111">
    <property type="entry name" value="ABHYDROLASE"/>
</dbReference>
<name>A0ABV4P5K4_9GAMM</name>
<dbReference type="InterPro" id="IPR050471">
    <property type="entry name" value="AB_hydrolase"/>
</dbReference>
<feature type="signal peptide" evidence="2">
    <location>
        <begin position="1"/>
        <end position="26"/>
    </location>
</feature>
<organism evidence="4 5">
    <name type="scientific">Microbulbifer epialgicus</name>
    <dbReference type="NCBI Taxonomy" id="393907"/>
    <lineage>
        <taxon>Bacteria</taxon>
        <taxon>Pseudomonadati</taxon>
        <taxon>Pseudomonadota</taxon>
        <taxon>Gammaproteobacteria</taxon>
        <taxon>Cellvibrionales</taxon>
        <taxon>Microbulbiferaceae</taxon>
        <taxon>Microbulbifer</taxon>
    </lineage>
</organism>
<dbReference type="InterPro" id="IPR000639">
    <property type="entry name" value="Epox_hydrolase-like"/>
</dbReference>
<dbReference type="PANTHER" id="PTHR43433">
    <property type="entry name" value="HYDROLASE, ALPHA/BETA FOLD FAMILY PROTEIN"/>
    <property type="match status" value="1"/>
</dbReference>
<dbReference type="Proteomes" id="UP001569428">
    <property type="component" value="Unassembled WGS sequence"/>
</dbReference>
<evidence type="ECO:0000313" key="4">
    <source>
        <dbReference type="EMBL" id="MFA0813650.1"/>
    </source>
</evidence>
<dbReference type="GO" id="GO:0016787">
    <property type="term" value="F:hydrolase activity"/>
    <property type="evidence" value="ECO:0007669"/>
    <property type="project" value="UniProtKB-KW"/>
</dbReference>
<dbReference type="Pfam" id="PF00561">
    <property type="entry name" value="Abhydrolase_1"/>
    <property type="match status" value="1"/>
</dbReference>
<feature type="domain" description="AB hydrolase-1" evidence="3">
    <location>
        <begin position="63"/>
        <end position="299"/>
    </location>
</feature>
<evidence type="ECO:0000256" key="2">
    <source>
        <dbReference type="SAM" id="SignalP"/>
    </source>
</evidence>
<accession>A0ABV4P5K4</accession>
<comment type="similarity">
    <text evidence="1">Belongs to the AB hydrolase superfamily. Bacterial non-heme haloperoxidase / perhydrolase family.</text>
</comment>
<dbReference type="InterPro" id="IPR000073">
    <property type="entry name" value="AB_hydrolase_1"/>
</dbReference>
<protein>
    <submittedName>
        <fullName evidence="4">Alpha/beta fold hydrolase</fullName>
    </submittedName>
</protein>
<dbReference type="PRINTS" id="PR00412">
    <property type="entry name" value="EPOXHYDRLASE"/>
</dbReference>
<reference evidence="4 5" key="1">
    <citation type="submission" date="2024-08" db="EMBL/GenBank/DDBJ databases">
        <authorList>
            <person name="Ishaq N."/>
        </authorList>
    </citation>
    <scope>NUCLEOTIDE SEQUENCE [LARGE SCALE GENOMIC DNA]</scope>
    <source>
        <strain evidence="4 5">DSM 18651</strain>
    </source>
</reference>
<comment type="caution">
    <text evidence="4">The sequence shown here is derived from an EMBL/GenBank/DDBJ whole genome shotgun (WGS) entry which is preliminary data.</text>
</comment>
<gene>
    <name evidence="4" type="ORF">ACCI49_22435</name>
</gene>
<dbReference type="PANTHER" id="PTHR43433:SF3">
    <property type="entry name" value="NON-HEME CHLOROPEROXIDASE"/>
    <property type="match status" value="1"/>
</dbReference>
<keyword evidence="2" id="KW-0732">Signal</keyword>
<evidence type="ECO:0000259" key="3">
    <source>
        <dbReference type="Pfam" id="PF00561"/>
    </source>
</evidence>
<evidence type="ECO:0000313" key="5">
    <source>
        <dbReference type="Proteomes" id="UP001569428"/>
    </source>
</evidence>
<proteinExistence type="inferred from homology"/>
<dbReference type="SUPFAM" id="SSF53474">
    <property type="entry name" value="alpha/beta-Hydrolases"/>
    <property type="match status" value="1"/>
</dbReference>
<dbReference type="Gene3D" id="3.40.50.1820">
    <property type="entry name" value="alpha/beta hydrolase"/>
    <property type="match status" value="1"/>
</dbReference>
<feature type="chain" id="PRO_5045454579" evidence="2">
    <location>
        <begin position="27"/>
        <end position="316"/>
    </location>
</feature>
<sequence>MNRFIRNIGALGVALFTTFGATQTLADSKSVAPASKYTKTESTITTRDGVQLYYKDWGPKDGPVVTFSHGWPLSSDSWESQMIFLASKGYRVVAHDRRGHGRSSQPWEGNDMDHYADDLAAVIEALDLKEVTLVGFSTGGGEVARYIGRHGTDRVKKAALISAVTPLMLKTKTNPGGLPLEVFDGIRKGSLENRSQLYLNIASGPFFGFNRPDAEPSQGLIQSFWAQGMQGGHKNTYDSIAAFSATDFREDLKKFDVPTLIVHGDDDQIVPIDNSARAAAKIVKHAKLIVYPGAPHGLADTHKDRLNQDLLNFLRG</sequence>
<keyword evidence="5" id="KW-1185">Reference proteome</keyword>
<dbReference type="EMBL" id="JBGMEK010000117">
    <property type="protein sequence ID" value="MFA0813650.1"/>
    <property type="molecule type" value="Genomic_DNA"/>
</dbReference>
<dbReference type="RefSeq" id="WP_371841464.1">
    <property type="nucleotide sequence ID" value="NZ_JBGMEK010000117.1"/>
</dbReference>